<dbReference type="SUPFAM" id="SSF53901">
    <property type="entry name" value="Thiolase-like"/>
    <property type="match status" value="2"/>
</dbReference>
<feature type="domain" description="Thiolase C-terminal" evidence="7">
    <location>
        <begin position="272"/>
        <end position="392"/>
    </location>
</feature>
<evidence type="ECO:0000256" key="3">
    <source>
        <dbReference type="ARBA" id="ARBA00023315"/>
    </source>
</evidence>
<proteinExistence type="inferred from homology"/>
<evidence type="ECO:0000259" key="7">
    <source>
        <dbReference type="Pfam" id="PF02803"/>
    </source>
</evidence>
<dbReference type="Pfam" id="PF00108">
    <property type="entry name" value="Thiolase_N"/>
    <property type="match status" value="1"/>
</dbReference>
<dbReference type="NCBIfam" id="TIGR01930">
    <property type="entry name" value="AcCoA-C-Actrans"/>
    <property type="match status" value="1"/>
</dbReference>
<evidence type="ECO:0000313" key="9">
    <source>
        <dbReference type="Proteomes" id="UP000198781"/>
    </source>
</evidence>
<evidence type="ECO:0000256" key="4">
    <source>
        <dbReference type="PIRSR" id="PIRSR000429-1"/>
    </source>
</evidence>
<dbReference type="GO" id="GO:0044281">
    <property type="term" value="P:small molecule metabolic process"/>
    <property type="evidence" value="ECO:0007669"/>
    <property type="project" value="UniProtKB-ARBA"/>
</dbReference>
<feature type="active site" description="Proton acceptor" evidence="4">
    <location>
        <position position="380"/>
    </location>
</feature>
<dbReference type="AlphaFoldDB" id="A0A1G7CBV7"/>
<dbReference type="Pfam" id="PF02803">
    <property type="entry name" value="Thiolase_C"/>
    <property type="match status" value="1"/>
</dbReference>
<evidence type="ECO:0000259" key="6">
    <source>
        <dbReference type="Pfam" id="PF00108"/>
    </source>
</evidence>
<dbReference type="FunFam" id="3.40.47.10:FF:000010">
    <property type="entry name" value="Acetyl-CoA acetyltransferase (Thiolase)"/>
    <property type="match status" value="1"/>
</dbReference>
<feature type="domain" description="Thiolase N-terminal" evidence="6">
    <location>
        <begin position="6"/>
        <end position="264"/>
    </location>
</feature>
<accession>A0A1G7CBV7</accession>
<dbReference type="EMBL" id="FMZC01000016">
    <property type="protein sequence ID" value="SDE36789.1"/>
    <property type="molecule type" value="Genomic_DNA"/>
</dbReference>
<sequence>MSSDSIVIVGAARTPMGAFQGDFSSLAAHDLGGVAIRAAVERAGISPELVEEVLFGNCLMAGQGQAPARQAGFKGGLPQSAGAVTLSKMCGSGMKAAMFAHDLLLAGTHEVIVAGGMESMTNAPYLLQKGRGGYRLGHDRIFDHMMIDGLEDAYEPGRSMGTFGEDCASKYEFTREQQDAFATASVQRAKAASDSGAFADEIAPVTVKTRSGETVVSIDEGPGKVKLDKVPQLKPAFKKDGTITAASSSSINDGAAALVMMRESTAQKLGCQPIARIVAHAMHAQAPEWFTTAPVGATQKALNKAGWSVLDVDLWEVNEAFAVVPMALMKELNVSHDIVNVNGGACALGHPIGASGARIMVTLIHALKARGKKRGLATLCIGGGEGTAVALELV</sequence>
<keyword evidence="9" id="KW-1185">Reference proteome</keyword>
<evidence type="ECO:0000256" key="1">
    <source>
        <dbReference type="ARBA" id="ARBA00010982"/>
    </source>
</evidence>
<dbReference type="InterPro" id="IPR002155">
    <property type="entry name" value="Thiolase"/>
</dbReference>
<dbReference type="InterPro" id="IPR020616">
    <property type="entry name" value="Thiolase_N"/>
</dbReference>
<organism evidence="8 9">
    <name type="scientific">Paracidovorax valerianellae</name>
    <dbReference type="NCBI Taxonomy" id="187868"/>
    <lineage>
        <taxon>Bacteria</taxon>
        <taxon>Pseudomonadati</taxon>
        <taxon>Pseudomonadota</taxon>
        <taxon>Betaproteobacteria</taxon>
        <taxon>Burkholderiales</taxon>
        <taxon>Comamonadaceae</taxon>
        <taxon>Paracidovorax</taxon>
    </lineage>
</organism>
<feature type="active site" description="Acyl-thioester intermediate" evidence="4">
    <location>
        <position position="90"/>
    </location>
</feature>
<dbReference type="PANTHER" id="PTHR18919">
    <property type="entry name" value="ACETYL-COA C-ACYLTRANSFERASE"/>
    <property type="match status" value="1"/>
</dbReference>
<gene>
    <name evidence="8" type="ORF">SAMN05192589_1168</name>
</gene>
<dbReference type="PANTHER" id="PTHR18919:SF138">
    <property type="entry name" value="ACETYL-COA C-ACETYLTRANSFERASE"/>
    <property type="match status" value="1"/>
</dbReference>
<dbReference type="GO" id="GO:0003988">
    <property type="term" value="F:acetyl-CoA C-acyltransferase activity"/>
    <property type="evidence" value="ECO:0007669"/>
    <property type="project" value="UniProtKB-ARBA"/>
</dbReference>
<dbReference type="CDD" id="cd00751">
    <property type="entry name" value="thiolase"/>
    <property type="match status" value="1"/>
</dbReference>
<feature type="active site" description="Proton acceptor" evidence="4">
    <location>
        <position position="350"/>
    </location>
</feature>
<evidence type="ECO:0000256" key="2">
    <source>
        <dbReference type="ARBA" id="ARBA00022679"/>
    </source>
</evidence>
<dbReference type="InterPro" id="IPR020610">
    <property type="entry name" value="Thiolase_AS"/>
</dbReference>
<dbReference type="InterPro" id="IPR016039">
    <property type="entry name" value="Thiolase-like"/>
</dbReference>
<dbReference type="Proteomes" id="UP000198781">
    <property type="component" value="Unassembled WGS sequence"/>
</dbReference>
<dbReference type="PROSITE" id="PS00099">
    <property type="entry name" value="THIOLASE_3"/>
    <property type="match status" value="1"/>
</dbReference>
<evidence type="ECO:0000256" key="5">
    <source>
        <dbReference type="RuleBase" id="RU003557"/>
    </source>
</evidence>
<protein>
    <submittedName>
        <fullName evidence="8">Acetyl-CoA C-acetyltransferase</fullName>
    </submittedName>
</protein>
<comment type="similarity">
    <text evidence="1 5">Belongs to the thiolase-like superfamily. Thiolase family.</text>
</comment>
<reference evidence="8 9" key="1">
    <citation type="submission" date="2016-10" db="EMBL/GenBank/DDBJ databases">
        <authorList>
            <person name="de Groot N.N."/>
        </authorList>
    </citation>
    <scope>NUCLEOTIDE SEQUENCE [LARGE SCALE GENOMIC DNA]</scope>
    <source>
        <strain evidence="8 9">DSM 16619</strain>
    </source>
</reference>
<dbReference type="PIRSF" id="PIRSF000429">
    <property type="entry name" value="Ac-CoA_Ac_transf"/>
    <property type="match status" value="1"/>
</dbReference>
<keyword evidence="3 5" id="KW-0012">Acyltransferase</keyword>
<dbReference type="Gene3D" id="3.40.47.10">
    <property type="match status" value="2"/>
</dbReference>
<name>A0A1G7CBV7_9BURK</name>
<dbReference type="RefSeq" id="WP_092745486.1">
    <property type="nucleotide sequence ID" value="NZ_FMZC01000016.1"/>
</dbReference>
<dbReference type="InterPro" id="IPR020617">
    <property type="entry name" value="Thiolase_C"/>
</dbReference>
<keyword evidence="2 5" id="KW-0808">Transferase</keyword>
<dbReference type="OrthoDB" id="9764638at2"/>
<evidence type="ECO:0000313" key="8">
    <source>
        <dbReference type="EMBL" id="SDE36789.1"/>
    </source>
</evidence>
<dbReference type="STRING" id="187868.SAMN05192589_1168"/>